<gene>
    <name evidence="3" type="ORF">DPMN_026149</name>
</gene>
<protein>
    <recommendedName>
        <fullName evidence="5">C2 domain-containing protein</fullName>
    </recommendedName>
</protein>
<dbReference type="SUPFAM" id="SSF49562">
    <property type="entry name" value="C2 domain (Calcium/lipid-binding domain, CaLB)"/>
    <property type="match status" value="1"/>
</dbReference>
<evidence type="ECO:0000313" key="4">
    <source>
        <dbReference type="Proteomes" id="UP000828390"/>
    </source>
</evidence>
<dbReference type="Proteomes" id="UP000828390">
    <property type="component" value="Unassembled WGS sequence"/>
</dbReference>
<dbReference type="InterPro" id="IPR035892">
    <property type="entry name" value="C2_domain_sf"/>
</dbReference>
<feature type="region of interest" description="Disordered" evidence="2">
    <location>
        <begin position="1"/>
        <end position="84"/>
    </location>
</feature>
<feature type="compositionally biased region" description="Basic and acidic residues" evidence="2">
    <location>
        <begin position="68"/>
        <end position="82"/>
    </location>
</feature>
<feature type="region of interest" description="Disordered" evidence="2">
    <location>
        <begin position="584"/>
        <end position="610"/>
    </location>
</feature>
<keyword evidence="1" id="KW-0175">Coiled coil</keyword>
<dbReference type="PANTHER" id="PTHR21623:SF2">
    <property type="entry name" value="COILED-COIL DOMAIN-CONTAINING PROTEIN 33"/>
    <property type="match status" value="1"/>
</dbReference>
<sequence>PKEVTPRDSQPPTGRLSKPADNRAPDLKPQPPPEIKKPVPPTPASSWGDNLSLDLNLPKSPPLPPATDGKKLPEAPRGDGDKSTFAVDKSYRHVASQGVESIEVILHGAGSLPLTPDGQVPQPYAVVKTKSGEAKNKKSGAVTHATRPTHSPYWEEMVSVSVAEDVAKDDELLVCVADGATQKGLVTYRVPIANLTPFHQYHMEMNMPAKGIPSGVKTFATITRKLPRIPADPSCPNYLALEVLLMAVQRVIKTPLGPLIAVARIVPDYYNYKSDNLLSHPRNTGVVMENISFPAAHPSNFAVTERSSYGHPQLSLPGRPEEQPVWNHPYLFVEHREKATLFTPGAALVIEYYVAAEAVKVNANIKKVMPDQFWRMHSPIAFSAILMDEEMYKHLTADRAKHGLRINDVPIQPYVLGVEGSDMSTIDGRQPTVGLILRLITTETPDSMVAVSNLDDVPTLDLYPPSDVPGYYRGDSPDILKIEPGRPPAATQMPETPLSPAHTPKTPPDFRQNKRDRSRDLEQYNTGKYVLQRVKKRPLSPLLTKTLYEQDYHTESPIKDGEMPPFTAMESILPDYQYIFQPGEGGTHQPRTPTRTAKQPTQPRIPEGIEGDDVDANSFLLLDHQTKELGNYRDAVHKMGADILTLRRQIQELENVNSSLRRDLANYNDASRLMIDSSELDGLTKPEVLSRYAAIKQTLSSQTMDLKAYKDKLQKAQNELIKKNDQEKNFLKTQQTLKSQQTLINQLQERLKKLKKLEEACKKQENVIQQMEKVLEKHHRDRSKYQKDKASQDANEVLLQENKRLRETIDELRLQLRTAGVGNPNDDLEKMELYQALEKAEGRIAALERQLAENARSWGKERAGLNLKLNEAEHGFGRSAGMVLHDYPVIGELGHGKSSLKRLSPVYR</sequence>
<feature type="compositionally biased region" description="Polar residues" evidence="2">
    <location>
        <begin position="589"/>
        <end position="602"/>
    </location>
</feature>
<evidence type="ECO:0008006" key="5">
    <source>
        <dbReference type="Google" id="ProtNLM"/>
    </source>
</evidence>
<evidence type="ECO:0000313" key="3">
    <source>
        <dbReference type="EMBL" id="KAH3863170.1"/>
    </source>
</evidence>
<keyword evidence="4" id="KW-1185">Reference proteome</keyword>
<name>A0A9D4LS05_DREPO</name>
<dbReference type="GO" id="GO:0005777">
    <property type="term" value="C:peroxisome"/>
    <property type="evidence" value="ECO:0007669"/>
    <property type="project" value="TreeGrafter"/>
</dbReference>
<accession>A0A9D4LS05</accession>
<organism evidence="3 4">
    <name type="scientific">Dreissena polymorpha</name>
    <name type="common">Zebra mussel</name>
    <name type="synonym">Mytilus polymorpha</name>
    <dbReference type="NCBI Taxonomy" id="45954"/>
    <lineage>
        <taxon>Eukaryota</taxon>
        <taxon>Metazoa</taxon>
        <taxon>Spiralia</taxon>
        <taxon>Lophotrochozoa</taxon>
        <taxon>Mollusca</taxon>
        <taxon>Bivalvia</taxon>
        <taxon>Autobranchia</taxon>
        <taxon>Heteroconchia</taxon>
        <taxon>Euheterodonta</taxon>
        <taxon>Imparidentia</taxon>
        <taxon>Neoheterodontei</taxon>
        <taxon>Myida</taxon>
        <taxon>Dreissenoidea</taxon>
        <taxon>Dreissenidae</taxon>
        <taxon>Dreissena</taxon>
    </lineage>
</organism>
<proteinExistence type="predicted"/>
<feature type="coiled-coil region" evidence="1">
    <location>
        <begin position="699"/>
        <end position="857"/>
    </location>
</feature>
<feature type="compositionally biased region" description="Basic and acidic residues" evidence="2">
    <location>
        <begin position="511"/>
        <end position="522"/>
    </location>
</feature>
<feature type="compositionally biased region" description="Pro residues" evidence="2">
    <location>
        <begin position="28"/>
        <end position="43"/>
    </location>
</feature>
<evidence type="ECO:0000256" key="1">
    <source>
        <dbReference type="SAM" id="Coils"/>
    </source>
</evidence>
<dbReference type="PANTHER" id="PTHR21623">
    <property type="entry name" value="SPERIOLIN-BINDING FACTOR"/>
    <property type="match status" value="1"/>
</dbReference>
<dbReference type="AlphaFoldDB" id="A0A9D4LS05"/>
<dbReference type="EMBL" id="JAIWYP010000002">
    <property type="protein sequence ID" value="KAH3863170.1"/>
    <property type="molecule type" value="Genomic_DNA"/>
</dbReference>
<evidence type="ECO:0000256" key="2">
    <source>
        <dbReference type="SAM" id="MobiDB-lite"/>
    </source>
</evidence>
<feature type="compositionally biased region" description="Basic and acidic residues" evidence="2">
    <location>
        <begin position="475"/>
        <end position="484"/>
    </location>
</feature>
<comment type="caution">
    <text evidence="3">The sequence shown here is derived from an EMBL/GenBank/DDBJ whole genome shotgun (WGS) entry which is preliminary data.</text>
</comment>
<feature type="region of interest" description="Disordered" evidence="2">
    <location>
        <begin position="465"/>
        <end position="524"/>
    </location>
</feature>
<reference evidence="3" key="1">
    <citation type="journal article" date="2019" name="bioRxiv">
        <title>The Genome of the Zebra Mussel, Dreissena polymorpha: A Resource for Invasive Species Research.</title>
        <authorList>
            <person name="McCartney M.A."/>
            <person name="Auch B."/>
            <person name="Kono T."/>
            <person name="Mallez S."/>
            <person name="Zhang Y."/>
            <person name="Obille A."/>
            <person name="Becker A."/>
            <person name="Abrahante J.E."/>
            <person name="Garbe J."/>
            <person name="Badalamenti J.P."/>
            <person name="Herman A."/>
            <person name="Mangelson H."/>
            <person name="Liachko I."/>
            <person name="Sullivan S."/>
            <person name="Sone E.D."/>
            <person name="Koren S."/>
            <person name="Silverstein K.A.T."/>
            <person name="Beckman K.B."/>
            <person name="Gohl D.M."/>
        </authorList>
    </citation>
    <scope>NUCLEOTIDE SEQUENCE</scope>
    <source>
        <strain evidence="3">Duluth1</strain>
        <tissue evidence="3">Whole animal</tissue>
    </source>
</reference>
<reference evidence="3" key="2">
    <citation type="submission" date="2020-11" db="EMBL/GenBank/DDBJ databases">
        <authorList>
            <person name="McCartney M.A."/>
            <person name="Auch B."/>
            <person name="Kono T."/>
            <person name="Mallez S."/>
            <person name="Becker A."/>
            <person name="Gohl D.M."/>
            <person name="Silverstein K.A.T."/>
            <person name="Koren S."/>
            <person name="Bechman K.B."/>
            <person name="Herman A."/>
            <person name="Abrahante J.E."/>
            <person name="Garbe J."/>
        </authorList>
    </citation>
    <scope>NUCLEOTIDE SEQUENCE</scope>
    <source>
        <strain evidence="3">Duluth1</strain>
        <tissue evidence="3">Whole animal</tissue>
    </source>
</reference>
<feature type="coiled-coil region" evidence="1">
    <location>
        <begin position="643"/>
        <end position="670"/>
    </location>
</feature>
<feature type="non-terminal residue" evidence="3">
    <location>
        <position position="1"/>
    </location>
</feature>
<dbReference type="InterPro" id="IPR039889">
    <property type="entry name" value="CCD33"/>
</dbReference>